<evidence type="ECO:0000313" key="1">
    <source>
        <dbReference type="EMBL" id="MDX8045255.1"/>
    </source>
</evidence>
<proteinExistence type="predicted"/>
<evidence type="ECO:0000313" key="2">
    <source>
        <dbReference type="Proteomes" id="UP001277972"/>
    </source>
</evidence>
<dbReference type="Proteomes" id="UP001277972">
    <property type="component" value="Unassembled WGS sequence"/>
</dbReference>
<name>A0ACC6M2R7_9BACI</name>
<organism evidence="1 2">
    <name type="scientific">Gracilibacillus pellucidus</name>
    <dbReference type="NCBI Taxonomy" id="3095368"/>
    <lineage>
        <taxon>Bacteria</taxon>
        <taxon>Bacillati</taxon>
        <taxon>Bacillota</taxon>
        <taxon>Bacilli</taxon>
        <taxon>Bacillales</taxon>
        <taxon>Bacillaceae</taxon>
        <taxon>Gracilibacillus</taxon>
    </lineage>
</organism>
<gene>
    <name evidence="1" type="ORF">SH601_04565</name>
</gene>
<protein>
    <submittedName>
        <fullName evidence="1">Uncharacterized protein</fullName>
    </submittedName>
</protein>
<accession>A0ACC6M2R7</accession>
<comment type="caution">
    <text evidence="1">The sequence shown here is derived from an EMBL/GenBank/DDBJ whole genome shotgun (WGS) entry which is preliminary data.</text>
</comment>
<keyword evidence="2" id="KW-1185">Reference proteome</keyword>
<dbReference type="EMBL" id="JAWZSR010000002">
    <property type="protein sequence ID" value="MDX8045255.1"/>
    <property type="molecule type" value="Genomic_DNA"/>
</dbReference>
<sequence length="163" mass="18984">MINNIDFDANKEAPYFQVSTEQRIRWGMERLSVSLIQQIVADTFGEEDAIHVTFLSEYITNKRYSTKTNIGKIIKIRNWKETVVKDKTIGESAIYATVKNINRHDVSRYCSAVYLGHREAYIAFYLDDILLYVSSDVIDIIATNVQKIARLKQMYVDYDVMYC</sequence>
<reference evidence="1" key="1">
    <citation type="submission" date="2023-11" db="EMBL/GenBank/DDBJ databases">
        <title>Gracilibacillus pellucida a moderately halophilic bacterium isolated from saline soil in Xinjiang province.</title>
        <authorList>
            <person name="Zhang Z."/>
            <person name="Tan F."/>
            <person name="Wang Y."/>
            <person name="Xia M."/>
        </authorList>
    </citation>
    <scope>NUCLEOTIDE SEQUENCE</scope>
    <source>
        <strain evidence="1">S3-1-1</strain>
    </source>
</reference>